<dbReference type="FunFam" id="3.30.160.60:FF:000340">
    <property type="entry name" value="zinc finger protein 473 isoform X1"/>
    <property type="match status" value="1"/>
</dbReference>
<comment type="subcellular location">
    <subcellularLocation>
        <location evidence="1">Nucleus</location>
    </subcellularLocation>
</comment>
<gene>
    <name evidence="10" type="ORF">AFUS01_LOCUS43728</name>
</gene>
<feature type="domain" description="C2H2-type" evidence="9">
    <location>
        <begin position="762"/>
        <end position="789"/>
    </location>
</feature>
<dbReference type="EMBL" id="CAJVCH010570160">
    <property type="protein sequence ID" value="CAG7834200.1"/>
    <property type="molecule type" value="Genomic_DNA"/>
</dbReference>
<evidence type="ECO:0000256" key="7">
    <source>
        <dbReference type="PROSITE-ProRule" id="PRU00042"/>
    </source>
</evidence>
<comment type="caution">
    <text evidence="10">The sequence shown here is derived from an EMBL/GenBank/DDBJ whole genome shotgun (WGS) entry which is preliminary data.</text>
</comment>
<dbReference type="GO" id="GO:0005634">
    <property type="term" value="C:nucleus"/>
    <property type="evidence" value="ECO:0007669"/>
    <property type="project" value="UniProtKB-SubCell"/>
</dbReference>
<dbReference type="Proteomes" id="UP000708208">
    <property type="component" value="Unassembled WGS sequence"/>
</dbReference>
<keyword evidence="5" id="KW-0862">Zinc</keyword>
<dbReference type="PROSITE" id="PS00028">
    <property type="entry name" value="ZINC_FINGER_C2H2_1"/>
    <property type="match status" value="7"/>
</dbReference>
<feature type="region of interest" description="Disordered" evidence="8">
    <location>
        <begin position="99"/>
        <end position="120"/>
    </location>
</feature>
<feature type="domain" description="C2H2-type" evidence="9">
    <location>
        <begin position="550"/>
        <end position="577"/>
    </location>
</feature>
<dbReference type="AlphaFoldDB" id="A0A8J2M908"/>
<dbReference type="FunFam" id="3.30.160.60:FF:000100">
    <property type="entry name" value="Zinc finger 45-like"/>
    <property type="match status" value="1"/>
</dbReference>
<evidence type="ECO:0000256" key="6">
    <source>
        <dbReference type="ARBA" id="ARBA00023242"/>
    </source>
</evidence>
<dbReference type="PANTHER" id="PTHR24381:SF393">
    <property type="entry name" value="CHROMATIN-LINKED ADAPTOR FOR MSL PROTEINS, ISOFORM B"/>
    <property type="match status" value="1"/>
</dbReference>
<dbReference type="GO" id="GO:0008270">
    <property type="term" value="F:zinc ion binding"/>
    <property type="evidence" value="ECO:0007669"/>
    <property type="project" value="UniProtKB-KW"/>
</dbReference>
<evidence type="ECO:0000256" key="2">
    <source>
        <dbReference type="ARBA" id="ARBA00022723"/>
    </source>
</evidence>
<protein>
    <recommendedName>
        <fullName evidence="9">C2H2-type domain-containing protein</fullName>
    </recommendedName>
</protein>
<organism evidence="10 11">
    <name type="scientific">Allacma fusca</name>
    <dbReference type="NCBI Taxonomy" id="39272"/>
    <lineage>
        <taxon>Eukaryota</taxon>
        <taxon>Metazoa</taxon>
        <taxon>Ecdysozoa</taxon>
        <taxon>Arthropoda</taxon>
        <taxon>Hexapoda</taxon>
        <taxon>Collembola</taxon>
        <taxon>Symphypleona</taxon>
        <taxon>Sminthuridae</taxon>
        <taxon>Allacma</taxon>
    </lineage>
</organism>
<accession>A0A8J2M908</accession>
<sequence>MDPIDPIPPPCPICKNYTGEDPIEVHLLTHSKESLVLTLLQLKQTPGKNVDTCPKLLDVIVTSEPSTSTDIEVEVEDVAESTEIEFISEEIEIDLNNSSCGLERSTSPGSSKEGISSTVEDRFTESREVVQIKVGKKEIPPQANFSGIGDPVIETPKKVDVFIVSATRLENNVVIDGMDNRNELTDNVCTVLQTGSSSIPQDCRDGDQFLLTEFPGHPHTSKTWTMAQIYPDDINLATAIKCIIDESDNRSSSVNKEKNLIYLDGRYIPVYSSITELHCSDDFNPPSPVADTNGKAAFVESTSIESDSSNLDVDLMTDEEIPPKGEISEFEESSTSLMSDDSNLKPAVLNSSLKTLNTSGRFPGRQISLSFGDVDEEPLVNSCLQAPPEVTTPSVGSSVSKAEQFICFDECQNHKSPKQFSSLFEMIQHKSGTHANNFKKDAVAPVNASPSDEVDEQQILARDNLEAAAVEKDRISEPVPQANVLQRKNYFCLYCDFTSPLKSTLATHMKEEHPDRSINPEIFECATCGKIFENRASLRKHLLVHREKPFVCSICSKGFPSSYKLMEHTRVHTGYYPYKCSHCGKAYRTPSLLSTHEKRIHPPTEPERIVPKKVELMCGICHRIMHSKRNLESHLLLHKQEKPQKCPHCSETFPRPSVLVRHIRAVHDPLHSSRKTKDCAICGKLYHPNSMKSHMLIHRKEKPHKCLVCHKNFRTLGNLNNHTWSHTSAERPYKCQICPKSYIFLKNLQNHTIVHKRKTLHFVCNECGVKFTNKFNLKRHVEEHTAEKKFKCLICGKKFFRHYYLVDHVRIHSGSRPYTCTICGKASSTKSNHVAHLKIHDARESGNLEG</sequence>
<name>A0A8J2M908_9HEXA</name>
<dbReference type="SMART" id="SM00355">
    <property type="entry name" value="ZnF_C2H2"/>
    <property type="match status" value="14"/>
</dbReference>
<dbReference type="InterPro" id="IPR013087">
    <property type="entry name" value="Znf_C2H2_type"/>
</dbReference>
<evidence type="ECO:0000256" key="3">
    <source>
        <dbReference type="ARBA" id="ARBA00022737"/>
    </source>
</evidence>
<feature type="domain" description="C2H2-type" evidence="9">
    <location>
        <begin position="616"/>
        <end position="643"/>
    </location>
</feature>
<evidence type="ECO:0000313" key="10">
    <source>
        <dbReference type="EMBL" id="CAG7834200.1"/>
    </source>
</evidence>
<feature type="domain" description="C2H2-type" evidence="9">
    <location>
        <begin position="790"/>
        <end position="817"/>
    </location>
</feature>
<dbReference type="Pfam" id="PF13912">
    <property type="entry name" value="zf-C2H2_6"/>
    <property type="match status" value="2"/>
</dbReference>
<evidence type="ECO:0000313" key="11">
    <source>
        <dbReference type="Proteomes" id="UP000708208"/>
    </source>
</evidence>
<dbReference type="GO" id="GO:0000981">
    <property type="term" value="F:DNA-binding transcription factor activity, RNA polymerase II-specific"/>
    <property type="evidence" value="ECO:0007669"/>
    <property type="project" value="TreeGrafter"/>
</dbReference>
<dbReference type="FunFam" id="3.30.160.60:FF:000446">
    <property type="entry name" value="Zinc finger protein"/>
    <property type="match status" value="1"/>
</dbReference>
<evidence type="ECO:0000256" key="4">
    <source>
        <dbReference type="ARBA" id="ARBA00022771"/>
    </source>
</evidence>
<proteinExistence type="predicted"/>
<feature type="domain" description="C2H2-type" evidence="9">
    <location>
        <begin position="644"/>
        <end position="676"/>
    </location>
</feature>
<dbReference type="OrthoDB" id="10249535at2759"/>
<keyword evidence="11" id="KW-1185">Reference proteome</keyword>
<keyword evidence="2" id="KW-0479">Metal-binding</keyword>
<evidence type="ECO:0000259" key="9">
    <source>
        <dbReference type="PROSITE" id="PS50157"/>
    </source>
</evidence>
<dbReference type="FunFam" id="3.30.160.60:FF:000303">
    <property type="entry name" value="Zinc finger protein 41"/>
    <property type="match status" value="1"/>
</dbReference>
<feature type="domain" description="C2H2-type" evidence="9">
    <location>
        <begin position="818"/>
        <end position="845"/>
    </location>
</feature>
<feature type="domain" description="C2H2-type" evidence="9">
    <location>
        <begin position="733"/>
        <end position="760"/>
    </location>
</feature>
<keyword evidence="3" id="KW-0677">Repeat</keyword>
<evidence type="ECO:0000256" key="5">
    <source>
        <dbReference type="ARBA" id="ARBA00022833"/>
    </source>
</evidence>
<dbReference type="FunFam" id="3.30.160.60:FF:000870">
    <property type="entry name" value="zinc finger protein 197 isoform X1"/>
    <property type="match status" value="1"/>
</dbReference>
<evidence type="ECO:0000256" key="1">
    <source>
        <dbReference type="ARBA" id="ARBA00004123"/>
    </source>
</evidence>
<feature type="domain" description="C2H2-type" evidence="9">
    <location>
        <begin position="704"/>
        <end position="731"/>
    </location>
</feature>
<dbReference type="PROSITE" id="PS50157">
    <property type="entry name" value="ZINC_FINGER_C2H2_2"/>
    <property type="match status" value="10"/>
</dbReference>
<dbReference type="GO" id="GO:0000977">
    <property type="term" value="F:RNA polymerase II transcription regulatory region sequence-specific DNA binding"/>
    <property type="evidence" value="ECO:0007669"/>
    <property type="project" value="TreeGrafter"/>
</dbReference>
<dbReference type="Pfam" id="PF00096">
    <property type="entry name" value="zf-C2H2"/>
    <property type="match status" value="7"/>
</dbReference>
<dbReference type="PANTHER" id="PTHR24381">
    <property type="entry name" value="ZINC FINGER PROTEIN"/>
    <property type="match status" value="1"/>
</dbReference>
<keyword evidence="6" id="KW-0539">Nucleus</keyword>
<feature type="domain" description="C2H2-type" evidence="9">
    <location>
        <begin position="578"/>
        <end position="606"/>
    </location>
</feature>
<feature type="compositionally biased region" description="Polar residues" evidence="8">
    <location>
        <begin position="99"/>
        <end position="118"/>
    </location>
</feature>
<feature type="domain" description="C2H2-type" evidence="9">
    <location>
        <begin position="523"/>
        <end position="550"/>
    </location>
</feature>
<reference evidence="10" key="1">
    <citation type="submission" date="2021-06" db="EMBL/GenBank/DDBJ databases">
        <authorList>
            <person name="Hodson N. C."/>
            <person name="Mongue J. A."/>
            <person name="Jaron S. K."/>
        </authorList>
    </citation>
    <scope>NUCLEOTIDE SEQUENCE</scope>
</reference>
<keyword evidence="4 7" id="KW-0863">Zinc-finger</keyword>
<evidence type="ECO:0000256" key="8">
    <source>
        <dbReference type="SAM" id="MobiDB-lite"/>
    </source>
</evidence>